<evidence type="ECO:0000313" key="2">
    <source>
        <dbReference type="EMBL" id="TVU10806.1"/>
    </source>
</evidence>
<dbReference type="Proteomes" id="UP000324897">
    <property type="component" value="Chromosome 3"/>
</dbReference>
<feature type="compositionally biased region" description="Basic and acidic residues" evidence="1">
    <location>
        <begin position="27"/>
        <end position="45"/>
    </location>
</feature>
<proteinExistence type="predicted"/>
<reference evidence="2 3" key="1">
    <citation type="journal article" date="2019" name="Sci. Rep.">
        <title>A high-quality genome of Eragrostis curvula grass provides insights into Poaceae evolution and supports new strategies to enhance forage quality.</title>
        <authorList>
            <person name="Carballo J."/>
            <person name="Santos B.A.C.M."/>
            <person name="Zappacosta D."/>
            <person name="Garbus I."/>
            <person name="Selva J.P."/>
            <person name="Gallo C.A."/>
            <person name="Diaz A."/>
            <person name="Albertini E."/>
            <person name="Caccamo M."/>
            <person name="Echenique V."/>
        </authorList>
    </citation>
    <scope>NUCLEOTIDE SEQUENCE [LARGE SCALE GENOMIC DNA]</scope>
    <source>
        <strain evidence="3">cv. Victoria</strain>
        <tissue evidence="2">Leaf</tissue>
    </source>
</reference>
<feature type="compositionally biased region" description="Basic and acidic residues" evidence="1">
    <location>
        <begin position="1"/>
        <end position="19"/>
    </location>
</feature>
<name>A0A5J9THB8_9POAL</name>
<sequence>MRKKSGDNRAEEQRALSRERSKRYRERQKAAKELGDKVAGGKENERMEDFNTQSGFGEDITLQVANDAMLTANTSTKINRGGVLSPAFINTQRSTPVSLRIDTTPLSAITNKDLSVFTNVEPASRNIQSYNVVSNPTGVSVVTGAGGATPSFCCKQNESSMDEPETCSVSILGDSDLAAVDGDDESWLHRNTGWESQVAVRVPNSNVIECVTAGCDETDELQRKKWRESTQRYRKQTSTPEEVIRARWRGGSQRYRKHQKDTSGIAFNDKNIGFQQQYRIRNSTQPSAGPSGKINPSLCKGEQSRADDGVYDSGIWDPDALEQPGFDEENLETHKPIYNDIDEIFDDEEGRVFTRPDVQYKSYRVNGQGGGAEGKPDPYE</sequence>
<feature type="non-terminal residue" evidence="2">
    <location>
        <position position="380"/>
    </location>
</feature>
<keyword evidence="3" id="KW-1185">Reference proteome</keyword>
<evidence type="ECO:0000313" key="3">
    <source>
        <dbReference type="Proteomes" id="UP000324897"/>
    </source>
</evidence>
<dbReference type="EMBL" id="RWGY01000039">
    <property type="protein sequence ID" value="TVU10806.1"/>
    <property type="molecule type" value="Genomic_DNA"/>
</dbReference>
<feature type="non-terminal residue" evidence="2">
    <location>
        <position position="1"/>
    </location>
</feature>
<gene>
    <name evidence="2" type="ORF">EJB05_44358</name>
</gene>
<feature type="region of interest" description="Disordered" evidence="1">
    <location>
        <begin position="282"/>
        <end position="307"/>
    </location>
</feature>
<evidence type="ECO:0000256" key="1">
    <source>
        <dbReference type="SAM" id="MobiDB-lite"/>
    </source>
</evidence>
<dbReference type="AlphaFoldDB" id="A0A5J9THB8"/>
<feature type="region of interest" description="Disordered" evidence="1">
    <location>
        <begin position="1"/>
        <end position="45"/>
    </location>
</feature>
<dbReference type="Gramene" id="TVU10806">
    <property type="protein sequence ID" value="TVU10806"/>
    <property type="gene ID" value="EJB05_44358"/>
</dbReference>
<comment type="caution">
    <text evidence="2">The sequence shown here is derived from an EMBL/GenBank/DDBJ whole genome shotgun (WGS) entry which is preliminary data.</text>
</comment>
<accession>A0A5J9THB8</accession>
<organism evidence="2 3">
    <name type="scientific">Eragrostis curvula</name>
    <name type="common">weeping love grass</name>
    <dbReference type="NCBI Taxonomy" id="38414"/>
    <lineage>
        <taxon>Eukaryota</taxon>
        <taxon>Viridiplantae</taxon>
        <taxon>Streptophyta</taxon>
        <taxon>Embryophyta</taxon>
        <taxon>Tracheophyta</taxon>
        <taxon>Spermatophyta</taxon>
        <taxon>Magnoliopsida</taxon>
        <taxon>Liliopsida</taxon>
        <taxon>Poales</taxon>
        <taxon>Poaceae</taxon>
        <taxon>PACMAD clade</taxon>
        <taxon>Chloridoideae</taxon>
        <taxon>Eragrostideae</taxon>
        <taxon>Eragrostidinae</taxon>
        <taxon>Eragrostis</taxon>
    </lineage>
</organism>
<protein>
    <submittedName>
        <fullName evidence="2">Uncharacterized protein</fullName>
    </submittedName>
</protein>